<accession>A0A420WBH7</accession>
<dbReference type="EMBL" id="RBIG01000003">
    <property type="protein sequence ID" value="RKQ68357.1"/>
    <property type="molecule type" value="Genomic_DNA"/>
</dbReference>
<comment type="caution">
    <text evidence="1">The sequence shown here is derived from an EMBL/GenBank/DDBJ whole genome shotgun (WGS) entry which is preliminary data.</text>
</comment>
<sequence>MFLWKKDIHIEPGMRVETLSRWGDTSWMIEGVVSIEGIAHARLMPVDPSRDSITIAVSALADKQRFRVHPMAALAG</sequence>
<dbReference type="RefSeq" id="WP_008943950.1">
    <property type="nucleotide sequence ID" value="NZ_RBIG01000003.1"/>
</dbReference>
<reference evidence="1 2" key="1">
    <citation type="submission" date="2018-10" db="EMBL/GenBank/DDBJ databases">
        <title>Comparative analysis of microorganisms from saline springs in Andes Mountain Range, Colombia.</title>
        <authorList>
            <person name="Rubin E."/>
        </authorList>
    </citation>
    <scope>NUCLEOTIDE SEQUENCE [LARGE SCALE GENOMIC DNA]</scope>
    <source>
        <strain evidence="1 2">USBA 36</strain>
    </source>
</reference>
<dbReference type="OrthoDB" id="7363168at2"/>
<organism evidence="1 2">
    <name type="scientific">Oceanibaculum indicum</name>
    <dbReference type="NCBI Taxonomy" id="526216"/>
    <lineage>
        <taxon>Bacteria</taxon>
        <taxon>Pseudomonadati</taxon>
        <taxon>Pseudomonadota</taxon>
        <taxon>Alphaproteobacteria</taxon>
        <taxon>Rhodospirillales</taxon>
        <taxon>Oceanibaculaceae</taxon>
        <taxon>Oceanibaculum</taxon>
    </lineage>
</organism>
<dbReference type="AlphaFoldDB" id="A0A420WBH7"/>
<evidence type="ECO:0000313" key="2">
    <source>
        <dbReference type="Proteomes" id="UP000277424"/>
    </source>
</evidence>
<evidence type="ECO:0000313" key="1">
    <source>
        <dbReference type="EMBL" id="RKQ68357.1"/>
    </source>
</evidence>
<proteinExistence type="predicted"/>
<gene>
    <name evidence="1" type="ORF">BCL74_2836</name>
</gene>
<protein>
    <submittedName>
        <fullName evidence="1">Uncharacterized protein</fullName>
    </submittedName>
</protein>
<name>A0A420WBH7_9PROT</name>
<dbReference type="Proteomes" id="UP000277424">
    <property type="component" value="Unassembled WGS sequence"/>
</dbReference>